<dbReference type="EMBL" id="JANVFS010000044">
    <property type="protein sequence ID" value="KAJ4466710.1"/>
    <property type="molecule type" value="Genomic_DNA"/>
</dbReference>
<protein>
    <recommendedName>
        <fullName evidence="3">Endonuclease/exonuclease/phosphatase domain-containing protein</fullName>
    </recommendedName>
</protein>
<feature type="non-terminal residue" evidence="1">
    <location>
        <position position="126"/>
    </location>
</feature>
<evidence type="ECO:0000313" key="1">
    <source>
        <dbReference type="EMBL" id="KAJ4466710.1"/>
    </source>
</evidence>
<comment type="caution">
    <text evidence="1">The sequence shown here is derived from an EMBL/GenBank/DDBJ whole genome shotgun (WGS) entry which is preliminary data.</text>
</comment>
<reference evidence="1" key="2">
    <citation type="journal article" date="2023" name="Proc. Natl. Acad. Sci. U.S.A.">
        <title>A global phylogenomic analysis of the shiitake genus Lentinula.</title>
        <authorList>
            <person name="Sierra-Patev S."/>
            <person name="Min B."/>
            <person name="Naranjo-Ortiz M."/>
            <person name="Looney B."/>
            <person name="Konkel Z."/>
            <person name="Slot J.C."/>
            <person name="Sakamoto Y."/>
            <person name="Steenwyk J.L."/>
            <person name="Rokas A."/>
            <person name="Carro J."/>
            <person name="Camarero S."/>
            <person name="Ferreira P."/>
            <person name="Molpeceres G."/>
            <person name="Ruiz-Duenas F.J."/>
            <person name="Serrano A."/>
            <person name="Henrissat B."/>
            <person name="Drula E."/>
            <person name="Hughes K.W."/>
            <person name="Mata J.L."/>
            <person name="Ishikawa N.K."/>
            <person name="Vargas-Isla R."/>
            <person name="Ushijima S."/>
            <person name="Smith C.A."/>
            <person name="Donoghue J."/>
            <person name="Ahrendt S."/>
            <person name="Andreopoulos W."/>
            <person name="He G."/>
            <person name="LaButti K."/>
            <person name="Lipzen A."/>
            <person name="Ng V."/>
            <person name="Riley R."/>
            <person name="Sandor L."/>
            <person name="Barry K."/>
            <person name="Martinez A.T."/>
            <person name="Xiao Y."/>
            <person name="Gibbons J.G."/>
            <person name="Terashima K."/>
            <person name="Grigoriev I.V."/>
            <person name="Hibbett D."/>
        </authorList>
    </citation>
    <scope>NUCLEOTIDE SEQUENCE</scope>
    <source>
        <strain evidence="1">Sp2 HRB7682 ss15</strain>
    </source>
</reference>
<gene>
    <name evidence="1" type="ORF">C8J55DRAFT_439698</name>
</gene>
<reference evidence="1" key="1">
    <citation type="submission" date="2022-08" db="EMBL/GenBank/DDBJ databases">
        <authorList>
            <consortium name="DOE Joint Genome Institute"/>
            <person name="Min B."/>
            <person name="Riley R."/>
            <person name="Sierra-Patev S."/>
            <person name="Naranjo-Ortiz M."/>
            <person name="Looney B."/>
            <person name="Konkel Z."/>
            <person name="Slot J.C."/>
            <person name="Sakamoto Y."/>
            <person name="Steenwyk J.L."/>
            <person name="Rokas A."/>
            <person name="Carro J."/>
            <person name="Camarero S."/>
            <person name="Ferreira P."/>
            <person name="Molpeceres G."/>
            <person name="Ruiz-Duenas F.J."/>
            <person name="Serrano A."/>
            <person name="Henrissat B."/>
            <person name="Drula E."/>
            <person name="Hughes K.W."/>
            <person name="Mata J.L."/>
            <person name="Ishikawa N.K."/>
            <person name="Vargas-Isla R."/>
            <person name="Ushijima S."/>
            <person name="Smith C.A."/>
            <person name="Ahrendt S."/>
            <person name="Andreopoulos W."/>
            <person name="He G."/>
            <person name="Labutti K."/>
            <person name="Lipzen A."/>
            <person name="Ng V."/>
            <person name="Sandor L."/>
            <person name="Barry K."/>
            <person name="Martinez A.T."/>
            <person name="Xiao Y."/>
            <person name="Gibbons J.G."/>
            <person name="Terashima K."/>
            <person name="Hibbett D.S."/>
            <person name="Grigoriev I.V."/>
        </authorList>
    </citation>
    <scope>NUCLEOTIDE SEQUENCE</scope>
    <source>
        <strain evidence="1">Sp2 HRB7682 ss15</strain>
    </source>
</reference>
<dbReference type="InterPro" id="IPR036691">
    <property type="entry name" value="Endo/exonu/phosph_ase_sf"/>
</dbReference>
<evidence type="ECO:0000313" key="2">
    <source>
        <dbReference type="Proteomes" id="UP001150238"/>
    </source>
</evidence>
<organism evidence="1 2">
    <name type="scientific">Lentinula lateritia</name>
    <dbReference type="NCBI Taxonomy" id="40482"/>
    <lineage>
        <taxon>Eukaryota</taxon>
        <taxon>Fungi</taxon>
        <taxon>Dikarya</taxon>
        <taxon>Basidiomycota</taxon>
        <taxon>Agaricomycotina</taxon>
        <taxon>Agaricomycetes</taxon>
        <taxon>Agaricomycetidae</taxon>
        <taxon>Agaricales</taxon>
        <taxon>Marasmiineae</taxon>
        <taxon>Omphalotaceae</taxon>
        <taxon>Lentinula</taxon>
    </lineage>
</organism>
<dbReference type="Proteomes" id="UP001150238">
    <property type="component" value="Unassembled WGS sequence"/>
</dbReference>
<evidence type="ECO:0008006" key="3">
    <source>
        <dbReference type="Google" id="ProtNLM"/>
    </source>
</evidence>
<accession>A0A9W9DFK8</accession>
<dbReference type="Gene3D" id="3.60.10.10">
    <property type="entry name" value="Endonuclease/exonuclease/phosphatase"/>
    <property type="match status" value="1"/>
</dbReference>
<dbReference type="SUPFAM" id="SSF56219">
    <property type="entry name" value="DNase I-like"/>
    <property type="match status" value="1"/>
</dbReference>
<proteinExistence type="predicted"/>
<name>A0A9W9DFK8_9AGAR</name>
<sequence>MNLHKSRTATFDLINEPENATALSKTHDFVCIQEPWTDRVGNARKGSRWHIIYPTSRLSMESGVLLRSIILINRKISSNVWRQIDVPGTNDITAILLTSPFGKLGIFNIYNNGKHSITLTILKHAM</sequence>
<dbReference type="AlphaFoldDB" id="A0A9W9DFK8"/>